<organism evidence="2 3">
    <name type="scientific">Acanthopleuribacter pedis</name>
    <dbReference type="NCBI Taxonomy" id="442870"/>
    <lineage>
        <taxon>Bacteria</taxon>
        <taxon>Pseudomonadati</taxon>
        <taxon>Acidobacteriota</taxon>
        <taxon>Holophagae</taxon>
        <taxon>Acanthopleuribacterales</taxon>
        <taxon>Acanthopleuribacteraceae</taxon>
        <taxon>Acanthopleuribacter</taxon>
    </lineage>
</organism>
<dbReference type="PROSITE" id="PS50075">
    <property type="entry name" value="CARRIER"/>
    <property type="match status" value="1"/>
</dbReference>
<gene>
    <name evidence="2" type="ORF">J3U88_12590</name>
</gene>
<dbReference type="Gene3D" id="1.10.1200.10">
    <property type="entry name" value="ACP-like"/>
    <property type="match status" value="1"/>
</dbReference>
<evidence type="ECO:0000313" key="2">
    <source>
        <dbReference type="EMBL" id="MBO1319302.1"/>
    </source>
</evidence>
<sequence length="82" mass="8993">MSSDAIFKLIAQHTVEVIPELEDHAFQRSDSLGNLGANSLDRSEILMMTLEALDLKVPAVKFHGPKNIGELADAIHEQRVAV</sequence>
<dbReference type="InterPro" id="IPR009081">
    <property type="entry name" value="PP-bd_ACP"/>
</dbReference>
<dbReference type="Pfam" id="PF00550">
    <property type="entry name" value="PP-binding"/>
    <property type="match status" value="1"/>
</dbReference>
<accession>A0A8J7Q7Y6</accession>
<keyword evidence="3" id="KW-1185">Reference proteome</keyword>
<evidence type="ECO:0000259" key="1">
    <source>
        <dbReference type="PROSITE" id="PS50075"/>
    </source>
</evidence>
<dbReference type="EMBL" id="JAFREP010000010">
    <property type="protein sequence ID" value="MBO1319302.1"/>
    <property type="molecule type" value="Genomic_DNA"/>
</dbReference>
<feature type="domain" description="Carrier" evidence="1">
    <location>
        <begin position="4"/>
        <end position="79"/>
    </location>
</feature>
<comment type="caution">
    <text evidence="2">The sequence shown here is derived from an EMBL/GenBank/DDBJ whole genome shotgun (WGS) entry which is preliminary data.</text>
</comment>
<dbReference type="RefSeq" id="WP_207859123.1">
    <property type="nucleotide sequence ID" value="NZ_JAFREP010000010.1"/>
</dbReference>
<proteinExistence type="predicted"/>
<name>A0A8J7Q7Y6_9BACT</name>
<evidence type="ECO:0000313" key="3">
    <source>
        <dbReference type="Proteomes" id="UP000664417"/>
    </source>
</evidence>
<reference evidence="2" key="1">
    <citation type="submission" date="2021-03" db="EMBL/GenBank/DDBJ databases">
        <authorList>
            <person name="Wang G."/>
        </authorList>
    </citation>
    <scope>NUCLEOTIDE SEQUENCE</scope>
    <source>
        <strain evidence="2">KCTC 12899</strain>
    </source>
</reference>
<dbReference type="AlphaFoldDB" id="A0A8J7Q7Y6"/>
<dbReference type="NCBIfam" id="NF005502">
    <property type="entry name" value="PRK07117.1"/>
    <property type="match status" value="1"/>
</dbReference>
<dbReference type="Proteomes" id="UP000664417">
    <property type="component" value="Unassembled WGS sequence"/>
</dbReference>
<dbReference type="SUPFAM" id="SSF47336">
    <property type="entry name" value="ACP-like"/>
    <property type="match status" value="1"/>
</dbReference>
<dbReference type="InterPro" id="IPR036736">
    <property type="entry name" value="ACP-like_sf"/>
</dbReference>
<protein>
    <submittedName>
        <fullName evidence="2">Acyl carrier protein</fullName>
    </submittedName>
</protein>